<keyword evidence="1" id="KW-0547">Nucleotide-binding</keyword>
<dbReference type="InterPro" id="IPR000719">
    <property type="entry name" value="Prot_kinase_dom"/>
</dbReference>
<protein>
    <recommendedName>
        <fullName evidence="4">Protein kinase domain-containing protein</fullName>
    </recommendedName>
</protein>
<feature type="compositionally biased region" description="Basic and acidic residues" evidence="3">
    <location>
        <begin position="340"/>
        <end position="363"/>
    </location>
</feature>
<evidence type="ECO:0000256" key="2">
    <source>
        <dbReference type="ARBA" id="ARBA00022840"/>
    </source>
</evidence>
<dbReference type="VEuPathDB" id="CryptoDB:Cvel_2946"/>
<feature type="region of interest" description="Disordered" evidence="3">
    <location>
        <begin position="403"/>
        <end position="495"/>
    </location>
</feature>
<reference evidence="5" key="1">
    <citation type="submission" date="2014-11" db="EMBL/GenBank/DDBJ databases">
        <authorList>
            <person name="Otto D Thomas"/>
            <person name="Naeem Raeece"/>
        </authorList>
    </citation>
    <scope>NUCLEOTIDE SEQUENCE</scope>
</reference>
<name>A0A0G4F7V4_9ALVE</name>
<dbReference type="InterPro" id="IPR011009">
    <property type="entry name" value="Kinase-like_dom_sf"/>
</dbReference>
<evidence type="ECO:0000259" key="4">
    <source>
        <dbReference type="PROSITE" id="PS50011"/>
    </source>
</evidence>
<evidence type="ECO:0000313" key="5">
    <source>
        <dbReference type="EMBL" id="CEM08744.1"/>
    </source>
</evidence>
<feature type="domain" description="Protein kinase" evidence="4">
    <location>
        <begin position="1"/>
        <end position="404"/>
    </location>
</feature>
<feature type="compositionally biased region" description="Basic and acidic residues" evidence="3">
    <location>
        <begin position="209"/>
        <end position="221"/>
    </location>
</feature>
<dbReference type="SUPFAM" id="SSF56112">
    <property type="entry name" value="Protein kinase-like (PK-like)"/>
    <property type="match status" value="1"/>
</dbReference>
<feature type="region of interest" description="Disordered" evidence="3">
    <location>
        <begin position="195"/>
        <end position="363"/>
    </location>
</feature>
<gene>
    <name evidence="5" type="ORF">Cvel_2946</name>
</gene>
<dbReference type="GO" id="GO:0005524">
    <property type="term" value="F:ATP binding"/>
    <property type="evidence" value="ECO:0007669"/>
    <property type="project" value="UniProtKB-KW"/>
</dbReference>
<dbReference type="GO" id="GO:0004672">
    <property type="term" value="F:protein kinase activity"/>
    <property type="evidence" value="ECO:0007669"/>
    <property type="project" value="InterPro"/>
</dbReference>
<keyword evidence="2" id="KW-0067">ATP-binding</keyword>
<feature type="compositionally biased region" description="Acidic residues" evidence="3">
    <location>
        <begin position="222"/>
        <end position="242"/>
    </location>
</feature>
<feature type="compositionally biased region" description="Acidic residues" evidence="3">
    <location>
        <begin position="249"/>
        <end position="339"/>
    </location>
</feature>
<dbReference type="PANTHER" id="PTHR24055">
    <property type="entry name" value="MITOGEN-ACTIVATED PROTEIN KINASE"/>
    <property type="match status" value="1"/>
</dbReference>
<dbReference type="AlphaFoldDB" id="A0A0G4F7V4"/>
<dbReference type="InterPro" id="IPR050117">
    <property type="entry name" value="MAPK"/>
</dbReference>
<evidence type="ECO:0000256" key="1">
    <source>
        <dbReference type="ARBA" id="ARBA00022741"/>
    </source>
</evidence>
<dbReference type="PROSITE" id="PS50011">
    <property type="entry name" value="PROTEIN_KINASE_DOM"/>
    <property type="match status" value="1"/>
</dbReference>
<dbReference type="Pfam" id="PF00069">
    <property type="entry name" value="Pkinase"/>
    <property type="match status" value="1"/>
</dbReference>
<sequence>MSSPCEEPPEGSILREMCRGDVWFKFPLARGGHLAAVIRRKNFRTCEGHLRWVRHTMRLLLEAFDKLHDLSVIHYDTKPPNFLLTGEDKGLVRRIWLCDLEFAQLFSEGPPGVHDEVRGTVFYRAPEVLSCSKVDFHTVDEWGAGCTLYEMILVDFEGPMDRKPLFEFTTEGKTTTECILTESLLQRRLSILVGSAGSGPGAGEGEGEGDGKRGQKRQRESEGEEDSVNEDQEEGENEQEEDSVNKDQEEGENEQEEDSVNEDQEEGENEEEEDSVNEDQEEGENEQEEDSMNEDQEEGENEQEEDSVNEDQEEGENEQEEDSVNEDQEEGENEQEENSVDDKITSQQHPPEDPETVRRRLLENLKTDHFPDFDGDALDLLSRLLHPTASARISAKSALQHPFFSQTKVSPGTPSQPAPSQPAPSHSEPSQPAPFQPAPSHSAPSQSAPSQPAPSHSAPSQPAPPRVELSLPYSLRDRLSHQQIREGFGRLRDQI</sequence>
<proteinExistence type="predicted"/>
<feature type="compositionally biased region" description="Basic and acidic residues" evidence="3">
    <location>
        <begin position="475"/>
        <end position="495"/>
    </location>
</feature>
<dbReference type="Gene3D" id="1.10.510.10">
    <property type="entry name" value="Transferase(Phosphotransferase) domain 1"/>
    <property type="match status" value="2"/>
</dbReference>
<feature type="compositionally biased region" description="Low complexity" evidence="3">
    <location>
        <begin position="438"/>
        <end position="460"/>
    </location>
</feature>
<dbReference type="EMBL" id="CDMZ01000187">
    <property type="protein sequence ID" value="CEM08744.1"/>
    <property type="molecule type" value="Genomic_DNA"/>
</dbReference>
<dbReference type="SMART" id="SM00220">
    <property type="entry name" value="S_TKc"/>
    <property type="match status" value="1"/>
</dbReference>
<evidence type="ECO:0000256" key="3">
    <source>
        <dbReference type="SAM" id="MobiDB-lite"/>
    </source>
</evidence>
<accession>A0A0G4F7V4</accession>
<organism evidence="5">
    <name type="scientific">Chromera velia CCMP2878</name>
    <dbReference type="NCBI Taxonomy" id="1169474"/>
    <lineage>
        <taxon>Eukaryota</taxon>
        <taxon>Sar</taxon>
        <taxon>Alveolata</taxon>
        <taxon>Colpodellida</taxon>
        <taxon>Chromeraceae</taxon>
        <taxon>Chromera</taxon>
    </lineage>
</organism>